<keyword evidence="2" id="KW-1133">Transmembrane helix</keyword>
<dbReference type="InParanoid" id="A0A1Y2DL66"/>
<accession>A0A1Y2DL66</accession>
<reference evidence="3 4" key="1">
    <citation type="submission" date="2016-07" db="EMBL/GenBank/DDBJ databases">
        <title>Pervasive Adenine N6-methylation of Active Genes in Fungi.</title>
        <authorList>
            <consortium name="DOE Joint Genome Institute"/>
            <person name="Mondo S.J."/>
            <person name="Dannebaum R.O."/>
            <person name="Kuo R.C."/>
            <person name="Labutti K."/>
            <person name="Haridas S."/>
            <person name="Kuo A."/>
            <person name="Salamov A."/>
            <person name="Ahrendt S.R."/>
            <person name="Lipzen A."/>
            <person name="Sullivan W."/>
            <person name="Andreopoulos W.B."/>
            <person name="Clum A."/>
            <person name="Lindquist E."/>
            <person name="Daum C."/>
            <person name="Ramamoorthy G.K."/>
            <person name="Gryganskyi A."/>
            <person name="Culley D."/>
            <person name="Magnuson J.K."/>
            <person name="James T.Y."/>
            <person name="O'Malley M.A."/>
            <person name="Stajich J.E."/>
            <person name="Spatafora J.W."/>
            <person name="Visel A."/>
            <person name="Grigoriev I.V."/>
        </authorList>
    </citation>
    <scope>NUCLEOTIDE SEQUENCE [LARGE SCALE GENOMIC DNA]</scope>
    <source>
        <strain evidence="3 4">62-1032</strain>
    </source>
</reference>
<sequence>MSHTKAESEAQNLVHDALHESQLHGINPWTTLGDSLFRILYILQSQGWRIFTYTLLALLVLSLLPPALAIFVRIRRGTFWILHLSSTPYGSLISPNSQVCWLILGMGNFVALIIYVAFSIPFERGKGSTTAVWSMLVALISQRLASSSRSPFLPPRVLNAIFIFVALAPIPILIPFFISSHQRDAAYHSYQRLRRKLERLEGEWSGSVEQGVLSDVQSETETLISHFFNRIPPFQLGWILWVVWLSVFLSILLPTSIIYIHTLYLQLVSLRRRQREQQRPLALTAVSAGGLPATQAIREMRNSLVLVSAVTVLMLVISAVYILVAIKSLTDAGSALSTPPSSGDPPYLLPIPRARPPPQTAVSPGSAEPNFEGLLQPLLPSDRLQGSL</sequence>
<comment type="caution">
    <text evidence="3">The sequence shown here is derived from an EMBL/GenBank/DDBJ whole genome shotgun (WGS) entry which is preliminary data.</text>
</comment>
<evidence type="ECO:0000313" key="3">
    <source>
        <dbReference type="EMBL" id="ORY59904.1"/>
    </source>
</evidence>
<evidence type="ECO:0000313" key="4">
    <source>
        <dbReference type="Proteomes" id="UP000193467"/>
    </source>
</evidence>
<feature type="region of interest" description="Disordered" evidence="1">
    <location>
        <begin position="335"/>
        <end position="388"/>
    </location>
</feature>
<proteinExistence type="predicted"/>
<dbReference type="AlphaFoldDB" id="A0A1Y2DL66"/>
<organism evidence="3 4">
    <name type="scientific">Leucosporidium creatinivorum</name>
    <dbReference type="NCBI Taxonomy" id="106004"/>
    <lineage>
        <taxon>Eukaryota</taxon>
        <taxon>Fungi</taxon>
        <taxon>Dikarya</taxon>
        <taxon>Basidiomycota</taxon>
        <taxon>Pucciniomycotina</taxon>
        <taxon>Microbotryomycetes</taxon>
        <taxon>Leucosporidiales</taxon>
        <taxon>Leucosporidium</taxon>
    </lineage>
</organism>
<gene>
    <name evidence="3" type="ORF">BCR35DRAFT_335059</name>
</gene>
<keyword evidence="2" id="KW-0812">Transmembrane</keyword>
<feature type="compositionally biased region" description="Pro residues" evidence="1">
    <location>
        <begin position="347"/>
        <end position="359"/>
    </location>
</feature>
<feature type="transmembrane region" description="Helical" evidence="2">
    <location>
        <begin position="238"/>
        <end position="260"/>
    </location>
</feature>
<feature type="transmembrane region" description="Helical" evidence="2">
    <location>
        <begin position="157"/>
        <end position="178"/>
    </location>
</feature>
<feature type="transmembrane region" description="Helical" evidence="2">
    <location>
        <begin position="99"/>
        <end position="122"/>
    </location>
</feature>
<keyword evidence="2" id="KW-0472">Membrane</keyword>
<evidence type="ECO:0000256" key="2">
    <source>
        <dbReference type="SAM" id="Phobius"/>
    </source>
</evidence>
<evidence type="ECO:0000256" key="1">
    <source>
        <dbReference type="SAM" id="MobiDB-lite"/>
    </source>
</evidence>
<dbReference type="EMBL" id="MCGR01000075">
    <property type="protein sequence ID" value="ORY59904.1"/>
    <property type="molecule type" value="Genomic_DNA"/>
</dbReference>
<feature type="transmembrane region" description="Helical" evidence="2">
    <location>
        <begin position="304"/>
        <end position="326"/>
    </location>
</feature>
<dbReference type="Proteomes" id="UP000193467">
    <property type="component" value="Unassembled WGS sequence"/>
</dbReference>
<feature type="transmembrane region" description="Helical" evidence="2">
    <location>
        <begin position="50"/>
        <end position="72"/>
    </location>
</feature>
<keyword evidence="4" id="KW-1185">Reference proteome</keyword>
<name>A0A1Y2DL66_9BASI</name>
<protein>
    <submittedName>
        <fullName evidence="3">Uncharacterized protein</fullName>
    </submittedName>
</protein>